<dbReference type="AlphaFoldDB" id="A0A699KC50"/>
<keyword evidence="1" id="KW-0067">ATP-binding</keyword>
<evidence type="ECO:0000313" key="1">
    <source>
        <dbReference type="EMBL" id="GFA80305.1"/>
    </source>
</evidence>
<reference evidence="1" key="1">
    <citation type="journal article" date="2019" name="Sci. Rep.">
        <title>Draft genome of Tanacetum cinerariifolium, the natural source of mosquito coil.</title>
        <authorList>
            <person name="Yamashiro T."/>
            <person name="Shiraishi A."/>
            <person name="Satake H."/>
            <person name="Nakayama K."/>
        </authorList>
    </citation>
    <scope>NUCLEOTIDE SEQUENCE</scope>
</reference>
<dbReference type="SUPFAM" id="SSF52540">
    <property type="entry name" value="P-loop containing nucleoside triphosphate hydrolases"/>
    <property type="match status" value="1"/>
</dbReference>
<dbReference type="GO" id="GO:0004386">
    <property type="term" value="F:helicase activity"/>
    <property type="evidence" value="ECO:0007669"/>
    <property type="project" value="UniProtKB-KW"/>
</dbReference>
<sequence length="68" mass="7788">MLVADDSIFLSVDTVISYTIPPIPEDYIHRVERTGLSILLVNKYEILSYLEIERQHIGKKAALLWCPS</sequence>
<organism evidence="1">
    <name type="scientific">Tanacetum cinerariifolium</name>
    <name type="common">Dalmatian daisy</name>
    <name type="synonym">Chrysanthemum cinerariifolium</name>
    <dbReference type="NCBI Taxonomy" id="118510"/>
    <lineage>
        <taxon>Eukaryota</taxon>
        <taxon>Viridiplantae</taxon>
        <taxon>Streptophyta</taxon>
        <taxon>Embryophyta</taxon>
        <taxon>Tracheophyta</taxon>
        <taxon>Spermatophyta</taxon>
        <taxon>Magnoliopsida</taxon>
        <taxon>eudicotyledons</taxon>
        <taxon>Gunneridae</taxon>
        <taxon>Pentapetalae</taxon>
        <taxon>asterids</taxon>
        <taxon>campanulids</taxon>
        <taxon>Asterales</taxon>
        <taxon>Asteraceae</taxon>
        <taxon>Asteroideae</taxon>
        <taxon>Anthemideae</taxon>
        <taxon>Anthemidinae</taxon>
        <taxon>Tanacetum</taxon>
    </lineage>
</organism>
<proteinExistence type="predicted"/>
<dbReference type="EMBL" id="BKCJ010490928">
    <property type="protein sequence ID" value="GFA80305.1"/>
    <property type="molecule type" value="Genomic_DNA"/>
</dbReference>
<keyword evidence="1" id="KW-0347">Helicase</keyword>
<keyword evidence="1" id="KW-0547">Nucleotide-binding</keyword>
<name>A0A699KC50_TANCI</name>
<comment type="caution">
    <text evidence="1">The sequence shown here is derived from an EMBL/GenBank/DDBJ whole genome shotgun (WGS) entry which is preliminary data.</text>
</comment>
<gene>
    <name evidence="1" type="ORF">Tci_652277</name>
</gene>
<accession>A0A699KC50</accession>
<keyword evidence="1" id="KW-0378">Hydrolase</keyword>
<feature type="non-terminal residue" evidence="1">
    <location>
        <position position="1"/>
    </location>
</feature>
<dbReference type="Gene3D" id="3.40.50.300">
    <property type="entry name" value="P-loop containing nucleotide triphosphate hydrolases"/>
    <property type="match status" value="1"/>
</dbReference>
<protein>
    <submittedName>
        <fullName evidence="1">DEAD-box ATP-dependent RNA helicase 10</fullName>
    </submittedName>
</protein>
<dbReference type="InterPro" id="IPR027417">
    <property type="entry name" value="P-loop_NTPase"/>
</dbReference>